<dbReference type="EMBL" id="QXIS01000016">
    <property type="protein sequence ID" value="RIE06304.1"/>
    <property type="molecule type" value="Genomic_DNA"/>
</dbReference>
<sequence length="334" mass="35404">MAFFSKDLAIDLGTANTVVYVKNKGVVIREPTIVATDAKTGTVLAVGDDAKKMAGRTPQSITVTRPLRDGVIADFTVTEKLLEYFIRKASGTGLFARPRVLVGIPSGITQVEMKAVIDAALNAGAREAKLIQEPMAAAIGADLPIADARGVMIVDVGGGTAEVAVISMKGIVTSRSLRIAGDEMTEAIATHIRRRYNLLIGDVTAEEVKLAIGSAYPLESEKTYEVRGRDLINGLPKSVEVTSEEIRDALKESLEQILATIKSALELTPPELSADIIDSGIMLSGGGALIMGFDKFISTRTGILVSIAEDPLLCVAKGAGRVLENYDSLHEVLI</sequence>
<dbReference type="NCBIfam" id="NF010539">
    <property type="entry name" value="PRK13927.1"/>
    <property type="match status" value="1"/>
</dbReference>
<dbReference type="GO" id="GO:0008360">
    <property type="term" value="P:regulation of cell shape"/>
    <property type="evidence" value="ECO:0007669"/>
    <property type="project" value="UniProtKB-UniRule"/>
</dbReference>
<organism evidence="7 8">
    <name type="scientific">Candidatus Cryosericum terrychapinii</name>
    <dbReference type="NCBI Taxonomy" id="2290919"/>
    <lineage>
        <taxon>Bacteria</taxon>
        <taxon>Pseudomonadati</taxon>
        <taxon>Caldisericota/Cryosericota group</taxon>
        <taxon>Candidatus Cryosericota</taxon>
        <taxon>Candidatus Cryosericia</taxon>
        <taxon>Candidatus Cryosericales</taxon>
        <taxon>Candidatus Cryosericaceae</taxon>
        <taxon>Candidatus Cryosericum</taxon>
    </lineage>
</organism>
<name>A0A398D5B8_9BACT</name>
<dbReference type="HAMAP" id="MF_02207">
    <property type="entry name" value="MreB"/>
    <property type="match status" value="1"/>
</dbReference>
<reference evidence="7 8" key="1">
    <citation type="submission" date="2018-09" db="EMBL/GenBank/DDBJ databases">
        <title>Discovery and Ecogenomic Context for Candidatus Cryosericales, a Global Caldiserica Order Active in Thawing Permafrost.</title>
        <authorList>
            <person name="Martinez M.A."/>
            <person name="Woodcroft B.J."/>
            <person name="Ignacio Espinoza J.C."/>
            <person name="Zayed A."/>
            <person name="Singleton C.M."/>
            <person name="Boyd J."/>
            <person name="Li Y.-F."/>
            <person name="Purvine S."/>
            <person name="Maughan H."/>
            <person name="Hodgkins S.B."/>
            <person name="Anderson D."/>
            <person name="Sederholm M."/>
            <person name="Temperton B."/>
            <person name="Saleska S.R."/>
            <person name="Tyson G.W."/>
            <person name="Rich V.I."/>
        </authorList>
    </citation>
    <scope>NUCLEOTIDE SEQUENCE [LARGE SCALE GENOMIC DNA]</scope>
    <source>
        <strain evidence="7 8">SMC7</strain>
    </source>
</reference>
<dbReference type="Gene3D" id="3.30.420.40">
    <property type="match status" value="3"/>
</dbReference>
<feature type="binding site" evidence="6">
    <location>
        <begin position="158"/>
        <end position="160"/>
    </location>
    <ligand>
        <name>ATP</name>
        <dbReference type="ChEBI" id="CHEBI:30616"/>
    </ligand>
</feature>
<dbReference type="GO" id="GO:0005737">
    <property type="term" value="C:cytoplasm"/>
    <property type="evidence" value="ECO:0007669"/>
    <property type="project" value="UniProtKB-SubCell"/>
</dbReference>
<dbReference type="GO" id="GO:0005524">
    <property type="term" value="F:ATP binding"/>
    <property type="evidence" value="ECO:0007669"/>
    <property type="project" value="UniProtKB-KW"/>
</dbReference>
<dbReference type="OrthoDB" id="9768127at2"/>
<keyword evidence="3 6" id="KW-0067">ATP-binding</keyword>
<comment type="similarity">
    <text evidence="5 6">Belongs to the FtsA/MreB family.</text>
</comment>
<dbReference type="Pfam" id="PF06723">
    <property type="entry name" value="MreB_Mbl"/>
    <property type="match status" value="1"/>
</dbReference>
<keyword evidence="2 6" id="KW-0547">Nucleotide-binding</keyword>
<comment type="subunit">
    <text evidence="6">Forms polymers.</text>
</comment>
<dbReference type="InterPro" id="IPR004753">
    <property type="entry name" value="MreB"/>
</dbReference>
<dbReference type="Proteomes" id="UP000266328">
    <property type="component" value="Unassembled WGS sequence"/>
</dbReference>
<dbReference type="SUPFAM" id="SSF53067">
    <property type="entry name" value="Actin-like ATPase domain"/>
    <property type="match status" value="2"/>
</dbReference>
<gene>
    <name evidence="6" type="primary">mreB</name>
    <name evidence="7" type="ORF">SMC7_03055</name>
</gene>
<feature type="binding site" evidence="6">
    <location>
        <begin position="206"/>
        <end position="209"/>
    </location>
    <ligand>
        <name>ATP</name>
        <dbReference type="ChEBI" id="CHEBI:30616"/>
    </ligand>
</feature>
<evidence type="ECO:0000256" key="5">
    <source>
        <dbReference type="ARBA" id="ARBA00023458"/>
    </source>
</evidence>
<feature type="binding site" evidence="6">
    <location>
        <begin position="286"/>
        <end position="289"/>
    </location>
    <ligand>
        <name>ATP</name>
        <dbReference type="ChEBI" id="CHEBI:30616"/>
    </ligand>
</feature>
<keyword evidence="4 6" id="KW-0133">Cell shape</keyword>
<feature type="binding site" evidence="6">
    <location>
        <begin position="14"/>
        <end position="16"/>
    </location>
    <ligand>
        <name>ATP</name>
        <dbReference type="ChEBI" id="CHEBI:30616"/>
    </ligand>
</feature>
<dbReference type="NCBIfam" id="TIGR00904">
    <property type="entry name" value="mreB"/>
    <property type="match status" value="1"/>
</dbReference>
<keyword evidence="1 6" id="KW-0963">Cytoplasm</keyword>
<evidence type="ECO:0000256" key="2">
    <source>
        <dbReference type="ARBA" id="ARBA00022741"/>
    </source>
</evidence>
<comment type="subcellular location">
    <subcellularLocation>
        <location evidence="6">Cytoplasm</location>
    </subcellularLocation>
    <text evidence="6">Membrane-associated.</text>
</comment>
<evidence type="ECO:0000313" key="7">
    <source>
        <dbReference type="EMBL" id="RIE06304.1"/>
    </source>
</evidence>
<dbReference type="PANTHER" id="PTHR42749:SF1">
    <property type="entry name" value="CELL SHAPE-DETERMINING PROTEIN MREB"/>
    <property type="match status" value="1"/>
</dbReference>
<dbReference type="RefSeq" id="WP_119088906.1">
    <property type="nucleotide sequence ID" value="NZ_QXIS01000016.1"/>
</dbReference>
<dbReference type="PRINTS" id="PR01652">
    <property type="entry name" value="SHAPEPROTEIN"/>
</dbReference>
<evidence type="ECO:0000256" key="4">
    <source>
        <dbReference type="ARBA" id="ARBA00022960"/>
    </source>
</evidence>
<dbReference type="InterPro" id="IPR056546">
    <property type="entry name" value="MreB_MamK-like"/>
</dbReference>
<evidence type="ECO:0000256" key="3">
    <source>
        <dbReference type="ARBA" id="ARBA00022840"/>
    </source>
</evidence>
<protein>
    <recommendedName>
        <fullName evidence="6">Cell shape-determining protein MreB</fullName>
    </recommendedName>
</protein>
<comment type="caution">
    <text evidence="7">The sequence shown here is derived from an EMBL/GenBank/DDBJ whole genome shotgun (WGS) entry which is preliminary data.</text>
</comment>
<proteinExistence type="inferred from homology"/>
<evidence type="ECO:0000256" key="6">
    <source>
        <dbReference type="HAMAP-Rule" id="MF_02207"/>
    </source>
</evidence>
<evidence type="ECO:0000256" key="1">
    <source>
        <dbReference type="ARBA" id="ARBA00022490"/>
    </source>
</evidence>
<dbReference type="CDD" id="cd10225">
    <property type="entry name" value="ASKHA_NBD_MreB-like"/>
    <property type="match status" value="1"/>
</dbReference>
<accession>A0A398D5B8</accession>
<dbReference type="GO" id="GO:0000902">
    <property type="term" value="P:cell morphogenesis"/>
    <property type="evidence" value="ECO:0007669"/>
    <property type="project" value="InterPro"/>
</dbReference>
<dbReference type="InterPro" id="IPR043129">
    <property type="entry name" value="ATPase_NBD"/>
</dbReference>
<dbReference type="PANTHER" id="PTHR42749">
    <property type="entry name" value="CELL SHAPE-DETERMINING PROTEIN MREB"/>
    <property type="match status" value="1"/>
</dbReference>
<evidence type="ECO:0000313" key="8">
    <source>
        <dbReference type="Proteomes" id="UP000266328"/>
    </source>
</evidence>
<dbReference type="AlphaFoldDB" id="A0A398D5B8"/>
<comment type="function">
    <text evidence="6">Forms membrane-associated dynamic filaments that are essential for cell shape determination. Acts by regulating cell wall synthesis and cell elongation, and thus cell shape. A feedback loop between cell geometry and MreB localization may maintain elongated cell shape by targeting cell wall growth to regions of negative cell wall curvature.</text>
</comment>
<keyword evidence="8" id="KW-1185">Reference proteome</keyword>